<accession>A0A2I0IH04</accession>
<keyword evidence="3" id="KW-1185">Reference proteome</keyword>
<dbReference type="Proteomes" id="UP000233551">
    <property type="component" value="Unassembled WGS sequence"/>
</dbReference>
<organism evidence="2 3">
    <name type="scientific">Punica granatum</name>
    <name type="common">Pomegranate</name>
    <dbReference type="NCBI Taxonomy" id="22663"/>
    <lineage>
        <taxon>Eukaryota</taxon>
        <taxon>Viridiplantae</taxon>
        <taxon>Streptophyta</taxon>
        <taxon>Embryophyta</taxon>
        <taxon>Tracheophyta</taxon>
        <taxon>Spermatophyta</taxon>
        <taxon>Magnoliopsida</taxon>
        <taxon>eudicotyledons</taxon>
        <taxon>Gunneridae</taxon>
        <taxon>Pentapetalae</taxon>
        <taxon>rosids</taxon>
        <taxon>malvids</taxon>
        <taxon>Myrtales</taxon>
        <taxon>Lythraceae</taxon>
        <taxon>Punica</taxon>
    </lineage>
</organism>
<feature type="compositionally biased region" description="Basic and acidic residues" evidence="1">
    <location>
        <begin position="12"/>
        <end position="30"/>
    </location>
</feature>
<protein>
    <submittedName>
        <fullName evidence="2">Uncharacterized protein</fullName>
    </submittedName>
</protein>
<feature type="region of interest" description="Disordered" evidence="1">
    <location>
        <begin position="87"/>
        <end position="107"/>
    </location>
</feature>
<evidence type="ECO:0000313" key="3">
    <source>
        <dbReference type="Proteomes" id="UP000233551"/>
    </source>
</evidence>
<proteinExistence type="predicted"/>
<gene>
    <name evidence="2" type="ORF">CRG98_036354</name>
</gene>
<sequence length="203" mass="22652">MRASTAMFKLLGEGEERGGKGREGEERGGEGVEGECISYLGNFREGEERRGEERRGEERRGECGREKAGKPGDLHNTIKRIKSCYMEHSRRGRNSKKQEGCSPMPSLQLEPAQEPIGLDWSIISTDSSWNVSISCLSGVLHHPHSPPIISWFQISQDDKPIQAEARAVLLALTIAAGRREPKIWLRCDALLFVDVILHPHNSP</sequence>
<name>A0A2I0IH04_PUNGR</name>
<dbReference type="EMBL" id="PGOL01003064">
    <property type="protein sequence ID" value="PKI43268.1"/>
    <property type="molecule type" value="Genomic_DNA"/>
</dbReference>
<evidence type="ECO:0000256" key="1">
    <source>
        <dbReference type="SAM" id="MobiDB-lite"/>
    </source>
</evidence>
<comment type="caution">
    <text evidence="2">The sequence shown here is derived from an EMBL/GenBank/DDBJ whole genome shotgun (WGS) entry which is preliminary data.</text>
</comment>
<dbReference type="AlphaFoldDB" id="A0A2I0IH04"/>
<reference evidence="2 3" key="1">
    <citation type="submission" date="2017-11" db="EMBL/GenBank/DDBJ databases">
        <title>De-novo sequencing of pomegranate (Punica granatum L.) genome.</title>
        <authorList>
            <person name="Akparov Z."/>
            <person name="Amiraslanov A."/>
            <person name="Hajiyeva S."/>
            <person name="Abbasov M."/>
            <person name="Kaur K."/>
            <person name="Hamwieh A."/>
            <person name="Solovyev V."/>
            <person name="Salamov A."/>
            <person name="Braich B."/>
            <person name="Kosarev P."/>
            <person name="Mahmoud A."/>
            <person name="Hajiyev E."/>
            <person name="Babayeva S."/>
            <person name="Izzatullayeva V."/>
            <person name="Mammadov A."/>
            <person name="Mammadov A."/>
            <person name="Sharifova S."/>
            <person name="Ojaghi J."/>
            <person name="Eynullazada K."/>
            <person name="Bayramov B."/>
            <person name="Abdulazimova A."/>
            <person name="Shahmuradov I."/>
        </authorList>
    </citation>
    <scope>NUCLEOTIDE SEQUENCE [LARGE SCALE GENOMIC DNA]</scope>
    <source>
        <strain evidence="3">cv. AG2017</strain>
        <tissue evidence="2">Leaf</tissue>
    </source>
</reference>
<feature type="region of interest" description="Disordered" evidence="1">
    <location>
        <begin position="1"/>
        <end position="74"/>
    </location>
</feature>
<feature type="compositionally biased region" description="Basic and acidic residues" evidence="1">
    <location>
        <begin position="44"/>
        <end position="73"/>
    </location>
</feature>
<evidence type="ECO:0000313" key="2">
    <source>
        <dbReference type="EMBL" id="PKI43268.1"/>
    </source>
</evidence>